<reference evidence="1" key="1">
    <citation type="submission" date="2021-02" db="EMBL/GenBank/DDBJ databases">
        <title>Draft genome sequence of Microbispora sp. RL4-1S isolated from rice leaves in Thailand.</title>
        <authorList>
            <person name="Muangham S."/>
            <person name="Duangmal K."/>
        </authorList>
    </citation>
    <scope>NUCLEOTIDE SEQUENCE</scope>
    <source>
        <strain evidence="1">RL4-1S</strain>
    </source>
</reference>
<organism evidence="1 2">
    <name type="scientific">Microbispora oryzae</name>
    <dbReference type="NCBI Taxonomy" id="2806554"/>
    <lineage>
        <taxon>Bacteria</taxon>
        <taxon>Bacillati</taxon>
        <taxon>Actinomycetota</taxon>
        <taxon>Actinomycetes</taxon>
        <taxon>Streptosporangiales</taxon>
        <taxon>Streptosporangiaceae</taxon>
        <taxon>Microbispora</taxon>
    </lineage>
</organism>
<name>A0A940WN64_9ACTN</name>
<dbReference type="EMBL" id="JAFCNB010000005">
    <property type="protein sequence ID" value="MBP2704505.1"/>
    <property type="molecule type" value="Genomic_DNA"/>
</dbReference>
<evidence type="ECO:0000313" key="1">
    <source>
        <dbReference type="EMBL" id="MBP2704505.1"/>
    </source>
</evidence>
<evidence type="ECO:0000313" key="2">
    <source>
        <dbReference type="Proteomes" id="UP000674234"/>
    </source>
</evidence>
<comment type="caution">
    <text evidence="1">The sequence shown here is derived from an EMBL/GenBank/DDBJ whole genome shotgun (WGS) entry which is preliminary data.</text>
</comment>
<sequence>MRVPAALVLPIVMVGVMSSGCVGEGPRLYLNNSPDADEEVSIGVVLPDTVAHRPYSLGGWVMCLDRPGSVTIDRIDLIRPSGGIVMQAFSSRPQSRTHSMLGNAERPLTELGFPARSPAITTVCRKGQEDVLLTELGLQYGKIGDATARAESVRLFYTSAGRQRTVDFALDVRLCAPDDMSTKQCRELYKELRSQSKGDE</sequence>
<dbReference type="PROSITE" id="PS51257">
    <property type="entry name" value="PROKAR_LIPOPROTEIN"/>
    <property type="match status" value="1"/>
</dbReference>
<dbReference type="RefSeq" id="WP_210155804.1">
    <property type="nucleotide sequence ID" value="NZ_JAFCNB010000005.1"/>
</dbReference>
<dbReference type="AlphaFoldDB" id="A0A940WN64"/>
<keyword evidence="2" id="KW-1185">Reference proteome</keyword>
<gene>
    <name evidence="1" type="ORF">JOL79_11840</name>
</gene>
<accession>A0A940WN64</accession>
<dbReference type="Proteomes" id="UP000674234">
    <property type="component" value="Unassembled WGS sequence"/>
</dbReference>
<protein>
    <submittedName>
        <fullName evidence="1">Uncharacterized protein</fullName>
    </submittedName>
</protein>
<proteinExistence type="predicted"/>